<evidence type="ECO:0000256" key="6">
    <source>
        <dbReference type="ARBA" id="ARBA00048348"/>
    </source>
</evidence>
<name>A0AAW1N4R8_POPJA</name>
<dbReference type="GO" id="GO:0008270">
    <property type="term" value="F:zinc ion binding"/>
    <property type="evidence" value="ECO:0007669"/>
    <property type="project" value="InterPro"/>
</dbReference>
<dbReference type="Proteomes" id="UP001458880">
    <property type="component" value="Unassembled WGS sequence"/>
</dbReference>
<dbReference type="GO" id="GO:0004089">
    <property type="term" value="F:carbonate dehydratase activity"/>
    <property type="evidence" value="ECO:0007669"/>
    <property type="project" value="UniProtKB-EC"/>
</dbReference>
<protein>
    <recommendedName>
        <fullName evidence="2">carbonic anhydrase</fullName>
        <ecNumber evidence="2">4.2.1.1</ecNumber>
    </recommendedName>
</protein>
<dbReference type="PROSITE" id="PS51144">
    <property type="entry name" value="ALPHA_CA_2"/>
    <property type="match status" value="1"/>
</dbReference>
<comment type="caution">
    <text evidence="8">The sequence shown here is derived from an EMBL/GenBank/DDBJ whole genome shotgun (WGS) entry which is preliminary data.</text>
</comment>
<evidence type="ECO:0000256" key="1">
    <source>
        <dbReference type="ARBA" id="ARBA00010718"/>
    </source>
</evidence>
<dbReference type="SMART" id="SM01057">
    <property type="entry name" value="Carb_anhydrase"/>
    <property type="match status" value="1"/>
</dbReference>
<dbReference type="Gene3D" id="3.10.200.10">
    <property type="entry name" value="Alpha carbonic anhydrase"/>
    <property type="match status" value="2"/>
</dbReference>
<comment type="catalytic activity">
    <reaction evidence="6">
        <text>hydrogencarbonate + H(+) = CO2 + H2O</text>
        <dbReference type="Rhea" id="RHEA:10748"/>
        <dbReference type="ChEBI" id="CHEBI:15377"/>
        <dbReference type="ChEBI" id="CHEBI:15378"/>
        <dbReference type="ChEBI" id="CHEBI:16526"/>
        <dbReference type="ChEBI" id="CHEBI:17544"/>
        <dbReference type="EC" id="4.2.1.1"/>
    </reaction>
</comment>
<evidence type="ECO:0000256" key="4">
    <source>
        <dbReference type="ARBA" id="ARBA00022833"/>
    </source>
</evidence>
<dbReference type="InterPro" id="IPR036398">
    <property type="entry name" value="CA_dom_sf"/>
</dbReference>
<accession>A0AAW1N4R8</accession>
<keyword evidence="5" id="KW-0456">Lyase</keyword>
<keyword evidence="9" id="KW-1185">Reference proteome</keyword>
<reference evidence="8 9" key="1">
    <citation type="journal article" date="2024" name="BMC Genomics">
        <title>De novo assembly and annotation of Popillia japonica's genome with initial clues to its potential as an invasive pest.</title>
        <authorList>
            <person name="Cucini C."/>
            <person name="Boschi S."/>
            <person name="Funari R."/>
            <person name="Cardaioli E."/>
            <person name="Iannotti N."/>
            <person name="Marturano G."/>
            <person name="Paoli F."/>
            <person name="Bruttini M."/>
            <person name="Carapelli A."/>
            <person name="Frati F."/>
            <person name="Nardi F."/>
        </authorList>
    </citation>
    <scope>NUCLEOTIDE SEQUENCE [LARGE SCALE GENOMIC DNA]</scope>
    <source>
        <strain evidence="8">DMR45628</strain>
    </source>
</reference>
<evidence type="ECO:0000256" key="3">
    <source>
        <dbReference type="ARBA" id="ARBA00022723"/>
    </source>
</evidence>
<dbReference type="SUPFAM" id="SSF51069">
    <property type="entry name" value="Carbonic anhydrase"/>
    <property type="match status" value="1"/>
</dbReference>
<evidence type="ECO:0000313" key="8">
    <source>
        <dbReference type="EMBL" id="KAK9753594.1"/>
    </source>
</evidence>
<evidence type="ECO:0000256" key="2">
    <source>
        <dbReference type="ARBA" id="ARBA00012925"/>
    </source>
</evidence>
<dbReference type="PANTHER" id="PTHR18952:SF265">
    <property type="entry name" value="CARBONIC ANHYDRASE"/>
    <property type="match status" value="1"/>
</dbReference>
<comment type="similarity">
    <text evidence="1">Belongs to the alpha-carbonic anhydrase family.</text>
</comment>
<proteinExistence type="inferred from homology"/>
<dbReference type="EMBL" id="JASPKY010000012">
    <property type="protein sequence ID" value="KAK9753594.1"/>
    <property type="molecule type" value="Genomic_DNA"/>
</dbReference>
<keyword evidence="4" id="KW-0862">Zinc</keyword>
<organism evidence="8 9">
    <name type="scientific">Popillia japonica</name>
    <name type="common">Japanese beetle</name>
    <dbReference type="NCBI Taxonomy" id="7064"/>
    <lineage>
        <taxon>Eukaryota</taxon>
        <taxon>Metazoa</taxon>
        <taxon>Ecdysozoa</taxon>
        <taxon>Arthropoda</taxon>
        <taxon>Hexapoda</taxon>
        <taxon>Insecta</taxon>
        <taxon>Pterygota</taxon>
        <taxon>Neoptera</taxon>
        <taxon>Endopterygota</taxon>
        <taxon>Coleoptera</taxon>
        <taxon>Polyphaga</taxon>
        <taxon>Scarabaeiformia</taxon>
        <taxon>Scarabaeidae</taxon>
        <taxon>Rutelinae</taxon>
        <taxon>Popillia</taxon>
    </lineage>
</organism>
<gene>
    <name evidence="8" type="ORF">QE152_g1915</name>
</gene>
<dbReference type="InterPro" id="IPR001148">
    <property type="entry name" value="CA_dom"/>
</dbReference>
<dbReference type="AlphaFoldDB" id="A0AAW1N4R8"/>
<keyword evidence="3" id="KW-0479">Metal-binding</keyword>
<dbReference type="EC" id="4.2.1.1" evidence="2"/>
<feature type="domain" description="Alpha-carbonic anhydrase" evidence="7">
    <location>
        <begin position="1"/>
        <end position="182"/>
    </location>
</feature>
<evidence type="ECO:0000313" key="9">
    <source>
        <dbReference type="Proteomes" id="UP001458880"/>
    </source>
</evidence>
<dbReference type="Pfam" id="PF00194">
    <property type="entry name" value="Carb_anhydrase"/>
    <property type="match status" value="2"/>
</dbReference>
<sequence length="182" mass="21064">MTTLNLLRRRQSPIDIDAKSAVSTTINPLSFSEHYGHIPENIELSISNQGFTIIPSYKEHNKPNIVGGPLDTAYELQQFHLHWGSGHKDEAVNLINKDRSDRTVPLTTKFPMNEIIKPFSSNYYTYDGSWTTPPFTENVTWLIPTEILTFPKEYLKSFRKITASNRRELQDRYDRKILHALN</sequence>
<dbReference type="PANTHER" id="PTHR18952">
    <property type="entry name" value="CARBONIC ANHYDRASE"/>
    <property type="match status" value="1"/>
</dbReference>
<evidence type="ECO:0000259" key="7">
    <source>
        <dbReference type="PROSITE" id="PS51144"/>
    </source>
</evidence>
<evidence type="ECO:0000256" key="5">
    <source>
        <dbReference type="ARBA" id="ARBA00023239"/>
    </source>
</evidence>
<dbReference type="InterPro" id="IPR023561">
    <property type="entry name" value="Carbonic_anhydrase_a-class"/>
</dbReference>